<evidence type="ECO:0000256" key="6">
    <source>
        <dbReference type="ARBA" id="ARBA00023288"/>
    </source>
</evidence>
<dbReference type="EMBL" id="KX699872">
    <property type="protein sequence ID" value="APD73828.1"/>
    <property type="molecule type" value="Genomic_DNA"/>
</dbReference>
<keyword evidence="4" id="KW-0472">Membrane</keyword>
<sequence>MISKKPTKTTPVCAALLLLVSVEPTKAAADGDLSSETKNACATASVLNVITKKLETKLTERLTQNDLLLKRTAQAKAAVTQNTNPSLAQAARAMLPTLNSQLQAAKKRQLQSTQSSIRGIVAAANLTGHQMATSTIGDIEIKSADAGHTAAQSITAGKGGINFDKYAANGLGSCKDAINSKAADFASWATPAKLKKFTIFVASPVADAAGGETRAPAVGAGQQSPTNTCTPPGGTAVTATIASNNNICIAGGKVFQATQKALDAGTAGDYGLKALGNYNENNQDHYLKQAAVDITAAATTLAAAESSFNPDDLNSFISDDDFIAAVGSIYGNLPREKATGEAKNTVSNLITNNFGKPENFKTKIWDEIEKLKVPATVLGEKKQMTLKEVNDIGLATRIMVQHITASLQELTSQAEKQPDTTEAKPEKASEPPKSPDECKQHKTSEACKKETGCDFDEKKPEGERCFPKDGLPTTVVGRSYIVINSHPFSCICASILNFLRIFLIFQIIKL</sequence>
<keyword evidence="6" id="KW-0449">Lipoprotein</keyword>
<dbReference type="GO" id="GO:0042783">
    <property type="term" value="P:symbiont-mediated evasion of host immune response"/>
    <property type="evidence" value="ECO:0007669"/>
    <property type="project" value="InterPro"/>
</dbReference>
<evidence type="ECO:0000256" key="8">
    <source>
        <dbReference type="SAM" id="SignalP"/>
    </source>
</evidence>
<dbReference type="VEuPathDB" id="TriTrypDB:Tb427_000460500"/>
<keyword evidence="2" id="KW-1003">Cell membrane</keyword>
<feature type="compositionally biased region" description="Basic and acidic residues" evidence="7">
    <location>
        <begin position="416"/>
        <end position="442"/>
    </location>
</feature>
<name>A0A1J0R7T0_9TRYP</name>
<dbReference type="GO" id="GO:0098552">
    <property type="term" value="C:side of membrane"/>
    <property type="evidence" value="ECO:0007669"/>
    <property type="project" value="UniProtKB-KW"/>
</dbReference>
<proteinExistence type="predicted"/>
<reference evidence="10" key="1">
    <citation type="submission" date="2016-08" db="EMBL/GenBank/DDBJ databases">
        <title>VSG repertoire of Trypanosoma brucei EATRO 1125.</title>
        <authorList>
            <person name="Cross G.A."/>
        </authorList>
    </citation>
    <scope>NUCLEOTIDE SEQUENCE</scope>
    <source>
        <strain evidence="10">EATRO 1125</strain>
    </source>
</reference>
<dbReference type="Pfam" id="PF00913">
    <property type="entry name" value="Trypan_glycop"/>
    <property type="match status" value="1"/>
</dbReference>
<dbReference type="SUPFAM" id="SSF58087">
    <property type="entry name" value="Variant surface glycoprotein (N-terminal domain)"/>
    <property type="match status" value="1"/>
</dbReference>
<dbReference type="GO" id="GO:0005886">
    <property type="term" value="C:plasma membrane"/>
    <property type="evidence" value="ECO:0007669"/>
    <property type="project" value="UniProtKB-SubCell"/>
</dbReference>
<dbReference type="Gene3D" id="1.10.470.10">
    <property type="entry name" value="Variant Surface Glycoprotein, subunit A, domain 2"/>
    <property type="match status" value="1"/>
</dbReference>
<keyword evidence="5" id="KW-0325">Glycoprotein</keyword>
<feature type="chain" id="PRO_5009615335" evidence="8">
    <location>
        <begin position="28"/>
        <end position="510"/>
    </location>
</feature>
<evidence type="ECO:0000313" key="10">
    <source>
        <dbReference type="EMBL" id="APD73828.1"/>
    </source>
</evidence>
<comment type="subcellular location">
    <subcellularLocation>
        <location evidence="1">Cell membrane</location>
        <topology evidence="1">Lipid-anchor</topology>
        <topology evidence="1">GPI-anchor</topology>
    </subcellularLocation>
</comment>
<dbReference type="VEuPathDB" id="TriTrypDB:Tb10.v4.0117"/>
<evidence type="ECO:0000259" key="9">
    <source>
        <dbReference type="Pfam" id="PF00913"/>
    </source>
</evidence>
<protein>
    <submittedName>
        <fullName evidence="10">Variant surface glycoprotein 1125.1671</fullName>
    </submittedName>
</protein>
<evidence type="ECO:0000256" key="5">
    <source>
        <dbReference type="ARBA" id="ARBA00023180"/>
    </source>
</evidence>
<organism evidence="10">
    <name type="scientific">Trypanosoma brucei</name>
    <dbReference type="NCBI Taxonomy" id="5691"/>
    <lineage>
        <taxon>Eukaryota</taxon>
        <taxon>Discoba</taxon>
        <taxon>Euglenozoa</taxon>
        <taxon>Kinetoplastea</taxon>
        <taxon>Metakinetoplastina</taxon>
        <taxon>Trypanosomatida</taxon>
        <taxon>Trypanosomatidae</taxon>
        <taxon>Trypanosoma</taxon>
    </lineage>
</organism>
<evidence type="ECO:0000256" key="2">
    <source>
        <dbReference type="ARBA" id="ARBA00022475"/>
    </source>
</evidence>
<evidence type="ECO:0000256" key="7">
    <source>
        <dbReference type="SAM" id="MobiDB-lite"/>
    </source>
</evidence>
<feature type="signal peptide" evidence="8">
    <location>
        <begin position="1"/>
        <end position="27"/>
    </location>
</feature>
<dbReference type="AlphaFoldDB" id="A0A1J0R7T0"/>
<feature type="region of interest" description="Disordered" evidence="7">
    <location>
        <begin position="410"/>
        <end position="442"/>
    </location>
</feature>
<keyword evidence="3" id="KW-0336">GPI-anchor</keyword>
<evidence type="ECO:0000256" key="4">
    <source>
        <dbReference type="ARBA" id="ARBA00023136"/>
    </source>
</evidence>
<keyword evidence="8" id="KW-0732">Signal</keyword>
<dbReference type="InterPro" id="IPR001812">
    <property type="entry name" value="Trypano_VSG_A_N_dom"/>
</dbReference>
<feature type="domain" description="Trypanosome variant surface glycoprotein A-type N-terminal" evidence="9">
    <location>
        <begin position="272"/>
        <end position="396"/>
    </location>
</feature>
<evidence type="ECO:0000256" key="1">
    <source>
        <dbReference type="ARBA" id="ARBA00004609"/>
    </source>
</evidence>
<accession>A0A1J0R7T0</accession>
<evidence type="ECO:0000256" key="3">
    <source>
        <dbReference type="ARBA" id="ARBA00022622"/>
    </source>
</evidence>
<dbReference type="Gene3D" id="3.90.150.10">
    <property type="entry name" value="Variant Surface Glycoprotein, subunit A domain 1"/>
    <property type="match status" value="1"/>
</dbReference>